<feature type="region of interest" description="Disordered" evidence="1">
    <location>
        <begin position="119"/>
        <end position="144"/>
    </location>
</feature>
<gene>
    <name evidence="2" type="ORF">XAXN_04910</name>
</gene>
<dbReference type="EMBL" id="JFAQ01000046">
    <property type="protein sequence ID" value="KPL49855.1"/>
    <property type="molecule type" value="Genomic_DNA"/>
</dbReference>
<feature type="compositionally biased region" description="Basic and acidic residues" evidence="1">
    <location>
        <begin position="119"/>
        <end position="130"/>
    </location>
</feature>
<proteinExistence type="predicted"/>
<name>A0A0P6VIL6_9XANT</name>
<protein>
    <submittedName>
        <fullName evidence="2">Uncharacterized protein</fullName>
    </submittedName>
</protein>
<evidence type="ECO:0000256" key="1">
    <source>
        <dbReference type="SAM" id="MobiDB-lite"/>
    </source>
</evidence>
<dbReference type="AlphaFoldDB" id="A0A0P6VIL6"/>
<organism evidence="2 3">
    <name type="scientific">Xanthomonas axonopodis</name>
    <dbReference type="NCBI Taxonomy" id="53413"/>
    <lineage>
        <taxon>Bacteria</taxon>
        <taxon>Pseudomonadati</taxon>
        <taxon>Pseudomonadota</taxon>
        <taxon>Gammaproteobacteria</taxon>
        <taxon>Lysobacterales</taxon>
        <taxon>Lysobacteraceae</taxon>
        <taxon>Xanthomonas</taxon>
    </lineage>
</organism>
<evidence type="ECO:0000313" key="2">
    <source>
        <dbReference type="EMBL" id="KPL49855.1"/>
    </source>
</evidence>
<accession>A0A0P6VIL6</accession>
<sequence length="144" mass="16119">MHHHRCEALILASLELDQRCLRAVNKTPVQPPGGCGRCSGSACTTRTLWFLRAARTRLKTARSVLLVELTPSAQCAVAARGKVQLLHAFVAAIAGQIVIWPTGKQRTEHLGRSRRVRDGRLRRTGRQADRQRKHRAAQRACRWA</sequence>
<evidence type="ECO:0000313" key="3">
    <source>
        <dbReference type="Proteomes" id="UP000054035"/>
    </source>
</evidence>
<dbReference type="Proteomes" id="UP000054035">
    <property type="component" value="Unassembled WGS sequence"/>
</dbReference>
<reference evidence="2 3" key="1">
    <citation type="submission" date="2014-02" db="EMBL/GenBank/DDBJ databases">
        <title>Genome sequence of Xanthomonas axonopodis DSM 3585 (T).</title>
        <authorList>
            <person name="Midha S."/>
            <person name="Patil P.B."/>
        </authorList>
    </citation>
    <scope>NUCLEOTIDE SEQUENCE [LARGE SCALE GENOMIC DNA]</scope>
    <source>
        <strain evidence="2 3">DSM 3585</strain>
    </source>
</reference>
<comment type="caution">
    <text evidence="2">The sequence shown here is derived from an EMBL/GenBank/DDBJ whole genome shotgun (WGS) entry which is preliminary data.</text>
</comment>